<protein>
    <submittedName>
        <fullName evidence="2">Uncharacterized protein</fullName>
    </submittedName>
</protein>
<name>A0A4Q0A0N5_9FUNG</name>
<dbReference type="AlphaFoldDB" id="A0A4Q0A0N5"/>
<reference evidence="3" key="1">
    <citation type="journal article" date="2018" name="Nat. Microbiol.">
        <title>Leveraging single-cell genomics to expand the fungal tree of life.</title>
        <authorList>
            <person name="Ahrendt S.R."/>
            <person name="Quandt C.A."/>
            <person name="Ciobanu D."/>
            <person name="Clum A."/>
            <person name="Salamov A."/>
            <person name="Andreopoulos B."/>
            <person name="Cheng J.F."/>
            <person name="Woyke T."/>
            <person name="Pelin A."/>
            <person name="Henrissat B."/>
            <person name="Reynolds N.K."/>
            <person name="Benny G.L."/>
            <person name="Smith M.E."/>
            <person name="James T.Y."/>
            <person name="Grigoriev I.V."/>
        </authorList>
    </citation>
    <scope>NUCLEOTIDE SEQUENCE [LARGE SCALE GENOMIC DNA]</scope>
    <source>
        <strain evidence="3">RSA 468</strain>
    </source>
</reference>
<evidence type="ECO:0000313" key="2">
    <source>
        <dbReference type="EMBL" id="RKP38991.1"/>
    </source>
</evidence>
<feature type="compositionally biased region" description="Acidic residues" evidence="1">
    <location>
        <begin position="163"/>
        <end position="177"/>
    </location>
</feature>
<gene>
    <name evidence="2" type="ORF">BJ085DRAFT_27483</name>
</gene>
<keyword evidence="3" id="KW-1185">Reference proteome</keyword>
<feature type="region of interest" description="Disordered" evidence="1">
    <location>
        <begin position="142"/>
        <end position="187"/>
    </location>
</feature>
<dbReference type="Proteomes" id="UP000268162">
    <property type="component" value="Unassembled WGS sequence"/>
</dbReference>
<accession>A0A4Q0A0N5</accession>
<evidence type="ECO:0000313" key="3">
    <source>
        <dbReference type="Proteomes" id="UP000268162"/>
    </source>
</evidence>
<sequence length="187" mass="20634">MYKGKKPAKANAIIEAMAFTLRAHVGYDLDTITVYHNDDHHNIRFTKSNMAVCLYQFQGDPAEAHLETIKEGAQTTIPIAMSKIRDLGKDVSGIAVFVCDDEAGINRLVEKFEPDSLKELAEDIGSEFSEYDGICTFANLEGLLDPPSEDEDAGQTALGISAGEDEEGEEEEEEEEEKGSSSSHHYW</sequence>
<proteinExistence type="predicted"/>
<organism evidence="2 3">
    <name type="scientific">Dimargaris cristalligena</name>
    <dbReference type="NCBI Taxonomy" id="215637"/>
    <lineage>
        <taxon>Eukaryota</taxon>
        <taxon>Fungi</taxon>
        <taxon>Fungi incertae sedis</taxon>
        <taxon>Zoopagomycota</taxon>
        <taxon>Kickxellomycotina</taxon>
        <taxon>Dimargaritomycetes</taxon>
        <taxon>Dimargaritales</taxon>
        <taxon>Dimargaritaceae</taxon>
        <taxon>Dimargaris</taxon>
    </lineage>
</organism>
<evidence type="ECO:0000256" key="1">
    <source>
        <dbReference type="SAM" id="MobiDB-lite"/>
    </source>
</evidence>
<dbReference type="EMBL" id="ML002309">
    <property type="protein sequence ID" value="RKP38991.1"/>
    <property type="molecule type" value="Genomic_DNA"/>
</dbReference>